<dbReference type="PANTHER" id="PTHR34039:SF1">
    <property type="entry name" value="UPF0102 PROTEIN YRAN"/>
    <property type="match status" value="1"/>
</dbReference>
<dbReference type="InterPro" id="IPR003509">
    <property type="entry name" value="UPF0102_YraN-like"/>
</dbReference>
<dbReference type="RefSeq" id="WP_203787688.1">
    <property type="nucleotide sequence ID" value="NZ_BONS01000030.1"/>
</dbReference>
<keyword evidence="3" id="KW-0255">Endonuclease</keyword>
<accession>A0A8J7GKE0</accession>
<evidence type="ECO:0000256" key="2">
    <source>
        <dbReference type="HAMAP-Rule" id="MF_00048"/>
    </source>
</evidence>
<evidence type="ECO:0000256" key="1">
    <source>
        <dbReference type="ARBA" id="ARBA00006738"/>
    </source>
</evidence>
<evidence type="ECO:0000313" key="3">
    <source>
        <dbReference type="EMBL" id="MBG6141159.1"/>
    </source>
</evidence>
<dbReference type="CDD" id="cd20736">
    <property type="entry name" value="PoNe_Nuclease"/>
    <property type="match status" value="1"/>
</dbReference>
<dbReference type="SUPFAM" id="SSF52980">
    <property type="entry name" value="Restriction endonuclease-like"/>
    <property type="match status" value="1"/>
</dbReference>
<gene>
    <name evidence="3" type="ORF">IW245_007353</name>
</gene>
<keyword evidence="4" id="KW-1185">Reference proteome</keyword>
<dbReference type="PANTHER" id="PTHR34039">
    <property type="entry name" value="UPF0102 PROTEIN YRAN"/>
    <property type="match status" value="1"/>
</dbReference>
<comment type="caution">
    <text evidence="3">The sequence shown here is derived from an EMBL/GenBank/DDBJ whole genome shotgun (WGS) entry which is preliminary data.</text>
</comment>
<dbReference type="Proteomes" id="UP000622552">
    <property type="component" value="Unassembled WGS sequence"/>
</dbReference>
<dbReference type="GO" id="GO:0003676">
    <property type="term" value="F:nucleic acid binding"/>
    <property type="evidence" value="ECO:0007669"/>
    <property type="project" value="InterPro"/>
</dbReference>
<proteinExistence type="inferred from homology"/>
<dbReference type="NCBIfam" id="TIGR00252">
    <property type="entry name" value="YraN family protein"/>
    <property type="match status" value="1"/>
</dbReference>
<protein>
    <recommendedName>
        <fullName evidence="2">UPF0102 protein IW245_007353</fullName>
    </recommendedName>
</protein>
<dbReference type="InterPro" id="IPR011856">
    <property type="entry name" value="tRNA_endonuc-like_dom_sf"/>
</dbReference>
<dbReference type="AlphaFoldDB" id="A0A8J7GKE0"/>
<dbReference type="NCBIfam" id="NF009150">
    <property type="entry name" value="PRK12497.1-3"/>
    <property type="match status" value="1"/>
</dbReference>
<dbReference type="EMBL" id="JADOUF010000001">
    <property type="protein sequence ID" value="MBG6141159.1"/>
    <property type="molecule type" value="Genomic_DNA"/>
</dbReference>
<dbReference type="Pfam" id="PF02021">
    <property type="entry name" value="UPF0102"/>
    <property type="match status" value="1"/>
</dbReference>
<dbReference type="Gene3D" id="3.40.1350.10">
    <property type="match status" value="1"/>
</dbReference>
<dbReference type="NCBIfam" id="NF009154">
    <property type="entry name" value="PRK12497.3-3"/>
    <property type="match status" value="1"/>
</dbReference>
<keyword evidence="3" id="KW-0378">Hydrolase</keyword>
<dbReference type="InterPro" id="IPR011335">
    <property type="entry name" value="Restrct_endonuc-II-like"/>
</dbReference>
<dbReference type="GO" id="GO:0004519">
    <property type="term" value="F:endonuclease activity"/>
    <property type="evidence" value="ECO:0007669"/>
    <property type="project" value="UniProtKB-KW"/>
</dbReference>
<dbReference type="HAMAP" id="MF_00048">
    <property type="entry name" value="UPF0102"/>
    <property type="match status" value="1"/>
</dbReference>
<reference evidence="3" key="1">
    <citation type="submission" date="2020-11" db="EMBL/GenBank/DDBJ databases">
        <title>Sequencing the genomes of 1000 actinobacteria strains.</title>
        <authorList>
            <person name="Klenk H.-P."/>
        </authorList>
    </citation>
    <scope>NUCLEOTIDE SEQUENCE</scope>
    <source>
        <strain evidence="3">DSM 45356</strain>
    </source>
</reference>
<keyword evidence="3" id="KW-0540">Nuclease</keyword>
<sequence>MAAKDAVGRYGERVAARFLVDAGMAVLDRNWRCGEGEIDIIARDGDALVICEVKTRRGDSHGSPAEAVTAAKVAQVRRLAKYWLAHSGLSTVEVRFDVVCVRPRRSGPATVEHLRGAF</sequence>
<comment type="similarity">
    <text evidence="1 2">Belongs to the UPF0102 family.</text>
</comment>
<organism evidence="3 4">
    <name type="scientific">Longispora fulva</name>
    <dbReference type="NCBI Taxonomy" id="619741"/>
    <lineage>
        <taxon>Bacteria</taxon>
        <taxon>Bacillati</taxon>
        <taxon>Actinomycetota</taxon>
        <taxon>Actinomycetes</taxon>
        <taxon>Micromonosporales</taxon>
        <taxon>Micromonosporaceae</taxon>
        <taxon>Longispora</taxon>
    </lineage>
</organism>
<name>A0A8J7GKE0_9ACTN</name>
<evidence type="ECO:0000313" key="4">
    <source>
        <dbReference type="Proteomes" id="UP000622552"/>
    </source>
</evidence>